<reference evidence="1 2" key="2">
    <citation type="submission" date="2018-11" db="EMBL/GenBank/DDBJ databases">
        <authorList>
            <consortium name="Pathogen Informatics"/>
        </authorList>
    </citation>
    <scope>NUCLEOTIDE SEQUENCE [LARGE SCALE GENOMIC DNA]</scope>
</reference>
<protein>
    <submittedName>
        <fullName evidence="1 3">Uncharacterized protein</fullName>
    </submittedName>
</protein>
<sequence length="93" mass="10447">MNKSEEQPLSTAECILNKPSAALTFQLAMQLREYTRDNDSNLTQALKRLVQVHSPLLKRDHVLCSLSLSLSLVALGHAESNVEQVRRKETPPH</sequence>
<dbReference type="EMBL" id="UYWX01008175">
    <property type="protein sequence ID" value="VDM27306.1"/>
    <property type="molecule type" value="Genomic_DNA"/>
</dbReference>
<dbReference type="AlphaFoldDB" id="A0A0R3WXX9"/>
<evidence type="ECO:0000313" key="2">
    <source>
        <dbReference type="Proteomes" id="UP000274429"/>
    </source>
</evidence>
<name>A0A0R3WXX9_HYDTA</name>
<proteinExistence type="predicted"/>
<keyword evidence="2" id="KW-1185">Reference proteome</keyword>
<accession>A0A0R3WXX9</accession>
<dbReference type="WBParaSite" id="TTAC_0000561901-mRNA-1">
    <property type="protein sequence ID" value="TTAC_0000561901-mRNA-1"/>
    <property type="gene ID" value="TTAC_0000561901"/>
</dbReference>
<evidence type="ECO:0000313" key="1">
    <source>
        <dbReference type="EMBL" id="VDM27306.1"/>
    </source>
</evidence>
<reference evidence="3" key="1">
    <citation type="submission" date="2017-02" db="UniProtKB">
        <authorList>
            <consortium name="WormBaseParasite"/>
        </authorList>
    </citation>
    <scope>IDENTIFICATION</scope>
</reference>
<gene>
    <name evidence="1" type="ORF">TTAC_LOCUS5603</name>
</gene>
<organism evidence="3">
    <name type="scientific">Hydatigena taeniaeformis</name>
    <name type="common">Feline tapeworm</name>
    <name type="synonym">Taenia taeniaeformis</name>
    <dbReference type="NCBI Taxonomy" id="6205"/>
    <lineage>
        <taxon>Eukaryota</taxon>
        <taxon>Metazoa</taxon>
        <taxon>Spiralia</taxon>
        <taxon>Lophotrochozoa</taxon>
        <taxon>Platyhelminthes</taxon>
        <taxon>Cestoda</taxon>
        <taxon>Eucestoda</taxon>
        <taxon>Cyclophyllidea</taxon>
        <taxon>Taeniidae</taxon>
        <taxon>Hydatigera</taxon>
    </lineage>
</organism>
<evidence type="ECO:0000313" key="3">
    <source>
        <dbReference type="WBParaSite" id="TTAC_0000561901-mRNA-1"/>
    </source>
</evidence>
<dbReference type="Proteomes" id="UP000274429">
    <property type="component" value="Unassembled WGS sequence"/>
</dbReference>